<protein>
    <submittedName>
        <fullName evidence="2">Uncharacterized protein</fullName>
    </submittedName>
</protein>
<dbReference type="EMBL" id="FPAQ01000007">
    <property type="protein sequence ID" value="SFT54821.1"/>
    <property type="molecule type" value="Genomic_DNA"/>
</dbReference>
<gene>
    <name evidence="2" type="ORF">SAMN04487956_107100</name>
</gene>
<evidence type="ECO:0000313" key="2">
    <source>
        <dbReference type="EMBL" id="SFT54821.1"/>
    </source>
</evidence>
<name>A0A1I6YX79_9GAMM</name>
<sequence length="71" mass="8009">MSTDDNSPRPVVSRSPRGCTAHVMTQITPQERQKLEDIAELEMRSLSSTTRMLLIKGIEQYDAETEQASRS</sequence>
<reference evidence="2 3" key="1">
    <citation type="submission" date="2016-10" db="EMBL/GenBank/DDBJ databases">
        <authorList>
            <person name="de Groot N.N."/>
        </authorList>
    </citation>
    <scope>NUCLEOTIDE SEQUENCE [LARGE SCALE GENOMIC DNA]</scope>
    <source>
        <strain evidence="2 3">CGMCC 1.6493</strain>
    </source>
</reference>
<dbReference type="RefSeq" id="WP_089847945.1">
    <property type="nucleotide sequence ID" value="NZ_FPAQ01000007.1"/>
</dbReference>
<dbReference type="OrthoDB" id="6172357at2"/>
<proteinExistence type="predicted"/>
<evidence type="ECO:0000313" key="3">
    <source>
        <dbReference type="Proteomes" id="UP000199594"/>
    </source>
</evidence>
<evidence type="ECO:0000256" key="1">
    <source>
        <dbReference type="SAM" id="MobiDB-lite"/>
    </source>
</evidence>
<feature type="region of interest" description="Disordered" evidence="1">
    <location>
        <begin position="1"/>
        <end position="31"/>
    </location>
</feature>
<accession>A0A1I6YX79</accession>
<dbReference type="Proteomes" id="UP000199594">
    <property type="component" value="Unassembled WGS sequence"/>
</dbReference>
<organism evidence="2 3">
    <name type="scientific">Halomonas saccharevitans</name>
    <dbReference type="NCBI Taxonomy" id="416872"/>
    <lineage>
        <taxon>Bacteria</taxon>
        <taxon>Pseudomonadati</taxon>
        <taxon>Pseudomonadota</taxon>
        <taxon>Gammaproteobacteria</taxon>
        <taxon>Oceanospirillales</taxon>
        <taxon>Halomonadaceae</taxon>
        <taxon>Halomonas</taxon>
    </lineage>
</organism>
<dbReference type="AlphaFoldDB" id="A0A1I6YX79"/>